<accession>A0A812C7S7</accession>
<feature type="region of interest" description="Disordered" evidence="1">
    <location>
        <begin position="141"/>
        <end position="211"/>
    </location>
</feature>
<feature type="compositionally biased region" description="Basic residues" evidence="1">
    <location>
        <begin position="513"/>
        <end position="523"/>
    </location>
</feature>
<comment type="caution">
    <text evidence="2">The sequence shown here is derived from an EMBL/GenBank/DDBJ whole genome shotgun (WGS) entry which is preliminary data.</text>
</comment>
<dbReference type="OrthoDB" id="6124682at2759"/>
<feature type="region of interest" description="Disordered" evidence="1">
    <location>
        <begin position="493"/>
        <end position="573"/>
    </location>
</feature>
<sequence length="573" mass="65533">MAVVHDFICPPEFEPEEVNPDDPSQIIADFEDENIELWMIKAPFNFDVSLLSGHELKNHFNIPSKDKSDTEYVAVATENHPMHQSLQAVVPHKSKNKLKIGPSFKGYIDIVQSVAIPKCDNPTLPQEKTYHIPSNLKQRYIPYGSRSPPRISSSQIVKTKSKKRKRSSELLSLPMSDFDASQVSQMESEEPHLKKKRKKNREKDLDESTVSVGEMTCSGSVLSFQASETVSESYLPSSVTMEEVCSEKKKKRKRSRHSLEENLLKSVQGETPKLKEFYTPHCDEELTQVREKKKRKKNRDEIDETFFENLQGIGNTESFKTHTMSEEKKKKKHRFEKEKEEKKIENVDENMTAGELARKDSGFGSLEMEFDHLNSLDSVPEQMVSSSHKKKHKKKSLSETSLDETYSQLNIPKTNDESKTEHVNQDVMASSSHKKKRKKKSHSGNSLDETNAQFSIPITNDEQKNIDDVIHNEMVSFMDSAVELSRADRDNKSLEFTHLNSQDSVQEQTVSPSRKKKKKKKKNSLSENSLDETYSQLNIPITKEDEKNMEDGNQDVVASSMDTTGELARKTVW</sequence>
<reference evidence="2" key="1">
    <citation type="submission" date="2021-01" db="EMBL/GenBank/DDBJ databases">
        <authorList>
            <person name="Li R."/>
            <person name="Bekaert M."/>
        </authorList>
    </citation>
    <scope>NUCLEOTIDE SEQUENCE</scope>
    <source>
        <strain evidence="2">Farmed</strain>
    </source>
</reference>
<feature type="compositionally biased region" description="Basic residues" evidence="1">
    <location>
        <begin position="432"/>
        <end position="442"/>
    </location>
</feature>
<dbReference type="EMBL" id="CAHIKZ030001447">
    <property type="protein sequence ID" value="CAE1264447.1"/>
    <property type="molecule type" value="Genomic_DNA"/>
</dbReference>
<feature type="compositionally biased region" description="Polar residues" evidence="1">
    <location>
        <begin position="444"/>
        <end position="460"/>
    </location>
</feature>
<evidence type="ECO:0000256" key="1">
    <source>
        <dbReference type="SAM" id="MobiDB-lite"/>
    </source>
</evidence>
<feature type="region of interest" description="Disordered" evidence="1">
    <location>
        <begin position="313"/>
        <end position="360"/>
    </location>
</feature>
<evidence type="ECO:0000313" key="3">
    <source>
        <dbReference type="Proteomes" id="UP000597762"/>
    </source>
</evidence>
<dbReference type="AlphaFoldDB" id="A0A812C7S7"/>
<feature type="region of interest" description="Disordered" evidence="1">
    <location>
        <begin position="377"/>
        <end position="461"/>
    </location>
</feature>
<feature type="compositionally biased region" description="Polar residues" evidence="1">
    <location>
        <begin position="398"/>
        <end position="413"/>
    </location>
</feature>
<evidence type="ECO:0000313" key="2">
    <source>
        <dbReference type="EMBL" id="CAE1264447.1"/>
    </source>
</evidence>
<keyword evidence="3" id="KW-1185">Reference proteome</keyword>
<organism evidence="2 3">
    <name type="scientific">Acanthosepion pharaonis</name>
    <name type="common">Pharaoh cuttlefish</name>
    <name type="synonym">Sepia pharaonis</name>
    <dbReference type="NCBI Taxonomy" id="158019"/>
    <lineage>
        <taxon>Eukaryota</taxon>
        <taxon>Metazoa</taxon>
        <taxon>Spiralia</taxon>
        <taxon>Lophotrochozoa</taxon>
        <taxon>Mollusca</taxon>
        <taxon>Cephalopoda</taxon>
        <taxon>Coleoidea</taxon>
        <taxon>Decapodiformes</taxon>
        <taxon>Sepiida</taxon>
        <taxon>Sepiina</taxon>
        <taxon>Sepiidae</taxon>
        <taxon>Acanthosepion</taxon>
    </lineage>
</organism>
<dbReference type="Proteomes" id="UP000597762">
    <property type="component" value="Unassembled WGS sequence"/>
</dbReference>
<gene>
    <name evidence="2" type="ORF">SPHA_34247</name>
</gene>
<feature type="compositionally biased region" description="Basic and acidic residues" evidence="1">
    <location>
        <begin position="414"/>
        <end position="424"/>
    </location>
</feature>
<name>A0A812C7S7_ACAPH</name>
<feature type="compositionally biased region" description="Basic and acidic residues" evidence="1">
    <location>
        <begin position="319"/>
        <end position="328"/>
    </location>
</feature>
<feature type="compositionally biased region" description="Basic and acidic residues" evidence="1">
    <location>
        <begin position="335"/>
        <end position="346"/>
    </location>
</feature>
<feature type="compositionally biased region" description="Polar residues" evidence="1">
    <location>
        <begin position="525"/>
        <end position="539"/>
    </location>
</feature>
<dbReference type="Gene3D" id="6.20.250.70">
    <property type="match status" value="1"/>
</dbReference>
<proteinExistence type="predicted"/>
<feature type="compositionally biased region" description="Polar residues" evidence="1">
    <location>
        <begin position="498"/>
        <end position="512"/>
    </location>
</feature>
<feature type="compositionally biased region" description="Low complexity" evidence="1">
    <location>
        <begin position="145"/>
        <end position="156"/>
    </location>
</feature>
<protein>
    <submittedName>
        <fullName evidence="2">Uncharacterized protein</fullName>
    </submittedName>
</protein>